<name>A0A0E9NC47_SAICN</name>
<organism evidence="1 2">
    <name type="scientific">Saitoella complicata (strain BCRC 22490 / CBS 7301 / JCM 7358 / NBRC 10748 / NRRL Y-17804)</name>
    <dbReference type="NCBI Taxonomy" id="698492"/>
    <lineage>
        <taxon>Eukaryota</taxon>
        <taxon>Fungi</taxon>
        <taxon>Dikarya</taxon>
        <taxon>Ascomycota</taxon>
        <taxon>Taphrinomycotina</taxon>
        <taxon>Taphrinomycotina incertae sedis</taxon>
        <taxon>Saitoella</taxon>
    </lineage>
</organism>
<keyword evidence="2" id="KW-1185">Reference proteome</keyword>
<gene>
    <name evidence="1" type="ORF">G7K_1194-t1</name>
</gene>
<evidence type="ECO:0000313" key="2">
    <source>
        <dbReference type="Proteomes" id="UP000033140"/>
    </source>
</evidence>
<proteinExistence type="predicted"/>
<dbReference type="EMBL" id="BACD03000006">
    <property type="protein sequence ID" value="GAO46980.1"/>
    <property type="molecule type" value="Genomic_DNA"/>
</dbReference>
<evidence type="ECO:0000313" key="1">
    <source>
        <dbReference type="EMBL" id="GAO46980.1"/>
    </source>
</evidence>
<reference evidence="1 2" key="2">
    <citation type="journal article" date="2014" name="J. Gen. Appl. Microbiol.">
        <title>The early diverging ascomycetous budding yeast Saitoella complicata has three histone deacetylases belonging to the Clr6, Hos2, and Rpd3 lineages.</title>
        <authorList>
            <person name="Nishida H."/>
            <person name="Matsumoto T."/>
            <person name="Kondo S."/>
            <person name="Hamamoto M."/>
            <person name="Yoshikawa H."/>
        </authorList>
    </citation>
    <scope>NUCLEOTIDE SEQUENCE [LARGE SCALE GENOMIC DNA]</scope>
    <source>
        <strain evidence="1 2">NRRL Y-17804</strain>
    </source>
</reference>
<dbReference type="AlphaFoldDB" id="A0A0E9NC47"/>
<reference evidence="1 2" key="3">
    <citation type="journal article" date="2015" name="Genome Announc.">
        <title>Draft Genome Sequence of the Archiascomycetous Yeast Saitoella complicata.</title>
        <authorList>
            <person name="Yamauchi K."/>
            <person name="Kondo S."/>
            <person name="Hamamoto M."/>
            <person name="Takahashi Y."/>
            <person name="Ogura Y."/>
            <person name="Hayashi T."/>
            <person name="Nishida H."/>
        </authorList>
    </citation>
    <scope>NUCLEOTIDE SEQUENCE [LARGE SCALE GENOMIC DNA]</scope>
    <source>
        <strain evidence="1 2">NRRL Y-17804</strain>
    </source>
</reference>
<dbReference type="Proteomes" id="UP000033140">
    <property type="component" value="Unassembled WGS sequence"/>
</dbReference>
<accession>A0A0E9NC47</accession>
<reference evidence="1 2" key="1">
    <citation type="journal article" date="2011" name="J. Gen. Appl. Microbiol.">
        <title>Draft genome sequencing of the enigmatic yeast Saitoella complicata.</title>
        <authorList>
            <person name="Nishida H."/>
            <person name="Hamamoto M."/>
            <person name="Sugiyama J."/>
        </authorList>
    </citation>
    <scope>NUCLEOTIDE SEQUENCE [LARGE SCALE GENOMIC DNA]</scope>
    <source>
        <strain evidence="1 2">NRRL Y-17804</strain>
    </source>
</reference>
<comment type="caution">
    <text evidence="1">The sequence shown here is derived from an EMBL/GenBank/DDBJ whole genome shotgun (WGS) entry which is preliminary data.</text>
</comment>
<protein>
    <submittedName>
        <fullName evidence="1">Uncharacterized protein</fullName>
    </submittedName>
</protein>
<sequence length="76" mass="8581">MTWTVSSIPQKGSSDLEREHCCSPWPLRELFDERERTAFLRALICVAVVRKATLPATVQVQVQVPPKWGTKTIVST</sequence>